<dbReference type="PROSITE" id="PS50011">
    <property type="entry name" value="PROTEIN_KINASE_DOM"/>
    <property type="match status" value="1"/>
</dbReference>
<comment type="similarity">
    <text evidence="6">Belongs to the protein kinase superfamily. CMGC Ser/Thr protein kinase family. Lammer subfamily.</text>
</comment>
<evidence type="ECO:0000256" key="6">
    <source>
        <dbReference type="ARBA" id="ARBA00037966"/>
    </source>
</evidence>
<dbReference type="Pfam" id="PF00069">
    <property type="entry name" value="Pkinase"/>
    <property type="match status" value="1"/>
</dbReference>
<dbReference type="GO" id="GO:0005634">
    <property type="term" value="C:nucleus"/>
    <property type="evidence" value="ECO:0007669"/>
    <property type="project" value="TreeGrafter"/>
</dbReference>
<dbReference type="GO" id="GO:0005524">
    <property type="term" value="F:ATP binding"/>
    <property type="evidence" value="ECO:0007669"/>
    <property type="project" value="UniProtKB-KW"/>
</dbReference>
<dbReference type="AlphaFoldDB" id="A0AAV5WYQ7"/>
<gene>
    <name evidence="8" type="ORF">PFISCL1PPCAC_27101</name>
</gene>
<feature type="non-terminal residue" evidence="8">
    <location>
        <position position="1"/>
    </location>
</feature>
<keyword evidence="5" id="KW-0067">ATP-binding</keyword>
<keyword evidence="1" id="KW-0723">Serine/threonine-protein kinase</keyword>
<evidence type="ECO:0000256" key="1">
    <source>
        <dbReference type="ARBA" id="ARBA00022527"/>
    </source>
</evidence>
<dbReference type="InterPro" id="IPR051175">
    <property type="entry name" value="CLK_kinases"/>
</dbReference>
<keyword evidence="9" id="KW-1185">Reference proteome</keyword>
<dbReference type="EMBL" id="BTSY01000007">
    <property type="protein sequence ID" value="GMT35804.1"/>
    <property type="molecule type" value="Genomic_DNA"/>
</dbReference>
<evidence type="ECO:0000256" key="5">
    <source>
        <dbReference type="ARBA" id="ARBA00022840"/>
    </source>
</evidence>
<dbReference type="GO" id="GO:0004674">
    <property type="term" value="F:protein serine/threonine kinase activity"/>
    <property type="evidence" value="ECO:0007669"/>
    <property type="project" value="UniProtKB-KW"/>
</dbReference>
<feature type="non-terminal residue" evidence="8">
    <location>
        <position position="132"/>
    </location>
</feature>
<keyword evidence="2" id="KW-0808">Transferase</keyword>
<feature type="domain" description="Protein kinase" evidence="7">
    <location>
        <begin position="1"/>
        <end position="132"/>
    </location>
</feature>
<dbReference type="Proteomes" id="UP001432322">
    <property type="component" value="Unassembled WGS sequence"/>
</dbReference>
<keyword evidence="4" id="KW-0418">Kinase</keyword>
<dbReference type="InterPro" id="IPR000719">
    <property type="entry name" value="Prot_kinase_dom"/>
</dbReference>
<dbReference type="InterPro" id="IPR011009">
    <property type="entry name" value="Kinase-like_dom_sf"/>
</dbReference>
<dbReference type="PANTHER" id="PTHR45646:SF11">
    <property type="entry name" value="SERINE_THREONINE-PROTEIN KINASE DOA"/>
    <property type="match status" value="1"/>
</dbReference>
<accession>A0AAV5WYQ7</accession>
<evidence type="ECO:0000313" key="9">
    <source>
        <dbReference type="Proteomes" id="UP001432322"/>
    </source>
</evidence>
<dbReference type="SUPFAM" id="SSF56112">
    <property type="entry name" value="Protein kinase-like (PK-like)"/>
    <property type="match status" value="1"/>
</dbReference>
<dbReference type="PANTHER" id="PTHR45646">
    <property type="entry name" value="SERINE/THREONINE-PROTEIN KINASE DOA-RELATED"/>
    <property type="match status" value="1"/>
</dbReference>
<protein>
    <recommendedName>
        <fullName evidence="7">Protein kinase domain-containing protein</fullName>
    </recommendedName>
</protein>
<sequence>LQKLNKLDHNGKLPLDFAVRVFTQIIEGSAFLIDRLKIVHGLIEPRSIEFCSDRFIRTAQGHHLPVTPRIILTDLGNSFPIDSRDENRDAYSMQYKPPEIALGLNVRKSSDIWACACVLYEMFFGKPLFNTA</sequence>
<evidence type="ECO:0000313" key="8">
    <source>
        <dbReference type="EMBL" id="GMT35804.1"/>
    </source>
</evidence>
<name>A0AAV5WYQ7_9BILA</name>
<evidence type="ECO:0000256" key="4">
    <source>
        <dbReference type="ARBA" id="ARBA00022777"/>
    </source>
</evidence>
<evidence type="ECO:0000259" key="7">
    <source>
        <dbReference type="PROSITE" id="PS50011"/>
    </source>
</evidence>
<reference evidence="8" key="1">
    <citation type="submission" date="2023-10" db="EMBL/GenBank/DDBJ databases">
        <title>Genome assembly of Pristionchus species.</title>
        <authorList>
            <person name="Yoshida K."/>
            <person name="Sommer R.J."/>
        </authorList>
    </citation>
    <scope>NUCLEOTIDE SEQUENCE</scope>
    <source>
        <strain evidence="8">RS5133</strain>
    </source>
</reference>
<dbReference type="Gene3D" id="1.10.510.10">
    <property type="entry name" value="Transferase(Phosphotransferase) domain 1"/>
    <property type="match status" value="1"/>
</dbReference>
<keyword evidence="3" id="KW-0547">Nucleotide-binding</keyword>
<dbReference type="GO" id="GO:0043484">
    <property type="term" value="P:regulation of RNA splicing"/>
    <property type="evidence" value="ECO:0007669"/>
    <property type="project" value="TreeGrafter"/>
</dbReference>
<proteinExistence type="inferred from homology"/>
<comment type="caution">
    <text evidence="8">The sequence shown here is derived from an EMBL/GenBank/DDBJ whole genome shotgun (WGS) entry which is preliminary data.</text>
</comment>
<evidence type="ECO:0000256" key="3">
    <source>
        <dbReference type="ARBA" id="ARBA00022741"/>
    </source>
</evidence>
<evidence type="ECO:0000256" key="2">
    <source>
        <dbReference type="ARBA" id="ARBA00022679"/>
    </source>
</evidence>
<organism evidence="8 9">
    <name type="scientific">Pristionchus fissidentatus</name>
    <dbReference type="NCBI Taxonomy" id="1538716"/>
    <lineage>
        <taxon>Eukaryota</taxon>
        <taxon>Metazoa</taxon>
        <taxon>Ecdysozoa</taxon>
        <taxon>Nematoda</taxon>
        <taxon>Chromadorea</taxon>
        <taxon>Rhabditida</taxon>
        <taxon>Rhabditina</taxon>
        <taxon>Diplogasteromorpha</taxon>
        <taxon>Diplogasteroidea</taxon>
        <taxon>Neodiplogasteridae</taxon>
        <taxon>Pristionchus</taxon>
    </lineage>
</organism>